<evidence type="ECO:0000313" key="2">
    <source>
        <dbReference type="Proteomes" id="UP001140234"/>
    </source>
</evidence>
<keyword evidence="2" id="KW-1185">Reference proteome</keyword>
<reference evidence="1" key="1">
    <citation type="submission" date="2022-07" db="EMBL/GenBank/DDBJ databases">
        <title>Phylogenomic reconstructions and comparative analyses of Kickxellomycotina fungi.</title>
        <authorList>
            <person name="Reynolds N.K."/>
            <person name="Stajich J.E."/>
            <person name="Barry K."/>
            <person name="Grigoriev I.V."/>
            <person name="Crous P."/>
            <person name="Smith M.E."/>
        </authorList>
    </citation>
    <scope>NUCLEOTIDE SEQUENCE</scope>
    <source>
        <strain evidence="1">CBS 109366</strain>
    </source>
</reference>
<evidence type="ECO:0000313" key="1">
    <source>
        <dbReference type="EMBL" id="KAJ2758557.1"/>
    </source>
</evidence>
<feature type="non-terminal residue" evidence="1">
    <location>
        <position position="188"/>
    </location>
</feature>
<gene>
    <name evidence="1" type="ORF">IWQ57_006795</name>
</gene>
<sequence>MVHDTFLGPNDWGQLVSANWTDALMDTHIYQMFDNYIITLSESAHIDMVATMAENVTRFDRTSIGVVVGEFSAATHDCTRYINGFGRGSRWDGSLEGVGHPLCPLATCTCTGDYGGDYTQFSASYRAFLSRYVDAQLGIYDELAGWFYWNFRTESAPEWDYLLGVQQGWFPKFPRTAEPLVSKEEPEV</sequence>
<protein>
    <submittedName>
        <fullName evidence="1">Uncharacterized protein</fullName>
    </submittedName>
</protein>
<proteinExistence type="predicted"/>
<dbReference type="EMBL" id="JANBUJ010004069">
    <property type="protein sequence ID" value="KAJ2758557.1"/>
    <property type="molecule type" value="Genomic_DNA"/>
</dbReference>
<comment type="caution">
    <text evidence="1">The sequence shown here is derived from an EMBL/GenBank/DDBJ whole genome shotgun (WGS) entry which is preliminary data.</text>
</comment>
<accession>A0ACC1JIU2</accession>
<organism evidence="1 2">
    <name type="scientific">Coemansia nantahalensis</name>
    <dbReference type="NCBI Taxonomy" id="2789366"/>
    <lineage>
        <taxon>Eukaryota</taxon>
        <taxon>Fungi</taxon>
        <taxon>Fungi incertae sedis</taxon>
        <taxon>Zoopagomycota</taxon>
        <taxon>Kickxellomycotina</taxon>
        <taxon>Kickxellomycetes</taxon>
        <taxon>Kickxellales</taxon>
        <taxon>Kickxellaceae</taxon>
        <taxon>Coemansia</taxon>
    </lineage>
</organism>
<dbReference type="Proteomes" id="UP001140234">
    <property type="component" value="Unassembled WGS sequence"/>
</dbReference>
<name>A0ACC1JIU2_9FUNG</name>